<evidence type="ECO:0000313" key="6">
    <source>
        <dbReference type="EMBL" id="KIM33541.1"/>
    </source>
</evidence>
<dbReference type="PANTHER" id="PTHR47447">
    <property type="entry name" value="OS03G0856100 PROTEIN"/>
    <property type="match status" value="1"/>
</dbReference>
<sequence length="616" mass="70748">MRWAGRVARCQAQPRSLSIFYSCNSSFTTLLLAARSGPTVSRRTISTKDEEPKGKPSVAAIAEIPEKTVKESLSDPETVNQHLHGLKPYPFERLKDTRPLVKQLSLRNLDKDMLGPSKGVKMHANDLLRIMAETNSPSLIWQVYQRAVFLSTPIPSEILDRVSRVLVRCYAPTRKTFLRLHEVLQHLRKQGHLKRWQWNSLIHHAALGMRKVHTKDYQAAFDVFGEMQFLRTTPGNEEQCQPDIRTYTTLLSIAIRTGVPENVEHAYSLLRDSNLPQDRIARLAIIPYYIRNRNLKAVREVAKSFGEANEDIGIDGINAYMWAFGRHGNLDAVKEVYQALRSNMSMDISSNHVSNMDKRNLANSTTPFAISKEKRRLQGKGEDPYLEDWHSSLNDVDDLVSQFATSGTGVDPSEANEENSPANHVESPQHPEQHRKQVNGDLIILVHHVPNDITYTLCIQAYAYHRNLPLALQVFRDLITALDLERSTGPITQTRRVLHKAYRALFLGLARQSHVVYRTNHFPLSDDQVDDERKWTAEALEFVFQSFLTMDAEEMRPNDRTVRWIMESFARTCGSDPQKLIWVWRSMEQRFGELRIPRSYRSLVSRFQSEEINNEI</sequence>
<dbReference type="OrthoDB" id="1908178at2759"/>
<evidence type="ECO:0000313" key="7">
    <source>
        <dbReference type="Proteomes" id="UP000054097"/>
    </source>
</evidence>
<evidence type="ECO:0000256" key="4">
    <source>
        <dbReference type="ARBA" id="ARBA00044511"/>
    </source>
</evidence>
<dbReference type="HOGENOM" id="CLU_027583_0_0_1"/>
<proteinExistence type="inferred from homology"/>
<evidence type="ECO:0000256" key="1">
    <source>
        <dbReference type="ARBA" id="ARBA00006192"/>
    </source>
</evidence>
<evidence type="ECO:0008006" key="8">
    <source>
        <dbReference type="Google" id="ProtNLM"/>
    </source>
</evidence>
<dbReference type="Gene3D" id="1.25.40.10">
    <property type="entry name" value="Tetratricopeptide repeat domain"/>
    <property type="match status" value="1"/>
</dbReference>
<evidence type="ECO:0000256" key="5">
    <source>
        <dbReference type="SAM" id="MobiDB-lite"/>
    </source>
</evidence>
<keyword evidence="2" id="KW-0677">Repeat</keyword>
<evidence type="ECO:0000256" key="3">
    <source>
        <dbReference type="ARBA" id="ARBA00044493"/>
    </source>
</evidence>
<comment type="subunit">
    <text evidence="4">Binds to mitochondrial small subunit 15S rRNA.</text>
</comment>
<dbReference type="PANTHER" id="PTHR47447:SF17">
    <property type="entry name" value="OS12G0638900 PROTEIN"/>
    <property type="match status" value="1"/>
</dbReference>
<accession>A0A0C3BQ05</accession>
<comment type="similarity">
    <text evidence="1">Belongs to the CCM1 family.</text>
</comment>
<dbReference type="InterPro" id="IPR002885">
    <property type="entry name" value="PPR_rpt"/>
</dbReference>
<organism evidence="6 7">
    <name type="scientific">Serendipita vermifera MAFF 305830</name>
    <dbReference type="NCBI Taxonomy" id="933852"/>
    <lineage>
        <taxon>Eukaryota</taxon>
        <taxon>Fungi</taxon>
        <taxon>Dikarya</taxon>
        <taxon>Basidiomycota</taxon>
        <taxon>Agaricomycotina</taxon>
        <taxon>Agaricomycetes</taxon>
        <taxon>Sebacinales</taxon>
        <taxon>Serendipitaceae</taxon>
        <taxon>Serendipita</taxon>
    </lineage>
</organism>
<feature type="region of interest" description="Disordered" evidence="5">
    <location>
        <begin position="404"/>
        <end position="433"/>
    </location>
</feature>
<comment type="function">
    <text evidence="3">Regulates mitochondrial small subunit maturation by controlling 15S rRNA 5'-end processing. Localizes to the 5' precursor of the 15S rRNA in a position that is subsequently occupied by mS47 in the mature yeast mtSSU. Uses structure and sequence-specific RNA recognition, binding to a single-stranded region of the precursor and specifically recognizing bases -6 to -1. The exchange of Ccm1 for mS47 is coupled to the irreversible removal of precursor rRNA that is accompanied by conformational changes of the mitoribosomal proteins uS5m and mS26. These conformational changes signal completion of 5'-end rRNA processing through protection of the mature 5'-end of the 15S rRNA and stabilization of mS47. The removal of the 5' precursor together with the dissociation of Ccm1 may be catalyzed by the 5'-3' exoribonuclease Pet127. Involved in the specific removal of group I introns in mitochondrial encoded transcripts.</text>
</comment>
<name>A0A0C3BQ05_SERVB</name>
<dbReference type="STRING" id="933852.A0A0C3BQ05"/>
<gene>
    <name evidence="6" type="ORF">M408DRAFT_309943</name>
</gene>
<dbReference type="EMBL" id="KN824278">
    <property type="protein sequence ID" value="KIM33541.1"/>
    <property type="molecule type" value="Genomic_DNA"/>
</dbReference>
<keyword evidence="7" id="KW-1185">Reference proteome</keyword>
<evidence type="ECO:0000256" key="2">
    <source>
        <dbReference type="ARBA" id="ARBA00022737"/>
    </source>
</evidence>
<dbReference type="Pfam" id="PF01535">
    <property type="entry name" value="PPR"/>
    <property type="match status" value="1"/>
</dbReference>
<reference evidence="7" key="2">
    <citation type="submission" date="2015-01" db="EMBL/GenBank/DDBJ databases">
        <title>Evolutionary Origins and Diversification of the Mycorrhizal Mutualists.</title>
        <authorList>
            <consortium name="DOE Joint Genome Institute"/>
            <consortium name="Mycorrhizal Genomics Consortium"/>
            <person name="Kohler A."/>
            <person name="Kuo A."/>
            <person name="Nagy L.G."/>
            <person name="Floudas D."/>
            <person name="Copeland A."/>
            <person name="Barry K.W."/>
            <person name="Cichocki N."/>
            <person name="Veneault-Fourrey C."/>
            <person name="LaButti K."/>
            <person name="Lindquist E.A."/>
            <person name="Lipzen A."/>
            <person name="Lundell T."/>
            <person name="Morin E."/>
            <person name="Murat C."/>
            <person name="Riley R."/>
            <person name="Ohm R."/>
            <person name="Sun H."/>
            <person name="Tunlid A."/>
            <person name="Henrissat B."/>
            <person name="Grigoriev I.V."/>
            <person name="Hibbett D.S."/>
            <person name="Martin F."/>
        </authorList>
    </citation>
    <scope>NUCLEOTIDE SEQUENCE [LARGE SCALE GENOMIC DNA]</scope>
    <source>
        <strain evidence="7">MAFF 305830</strain>
    </source>
</reference>
<dbReference type="Proteomes" id="UP000054097">
    <property type="component" value="Unassembled WGS sequence"/>
</dbReference>
<dbReference type="InterPro" id="IPR011990">
    <property type="entry name" value="TPR-like_helical_dom_sf"/>
</dbReference>
<protein>
    <recommendedName>
        <fullName evidence="8">Pentatricopeptide repeat protein</fullName>
    </recommendedName>
</protein>
<dbReference type="AlphaFoldDB" id="A0A0C3BQ05"/>
<reference evidence="6 7" key="1">
    <citation type="submission" date="2014-04" db="EMBL/GenBank/DDBJ databases">
        <authorList>
            <consortium name="DOE Joint Genome Institute"/>
            <person name="Kuo A."/>
            <person name="Zuccaro A."/>
            <person name="Kohler A."/>
            <person name="Nagy L.G."/>
            <person name="Floudas D."/>
            <person name="Copeland A."/>
            <person name="Barry K.W."/>
            <person name="Cichocki N."/>
            <person name="Veneault-Fourrey C."/>
            <person name="LaButti K."/>
            <person name="Lindquist E.A."/>
            <person name="Lipzen A."/>
            <person name="Lundell T."/>
            <person name="Morin E."/>
            <person name="Murat C."/>
            <person name="Sun H."/>
            <person name="Tunlid A."/>
            <person name="Henrissat B."/>
            <person name="Grigoriev I.V."/>
            <person name="Hibbett D.S."/>
            <person name="Martin F."/>
            <person name="Nordberg H.P."/>
            <person name="Cantor M.N."/>
            <person name="Hua S.X."/>
        </authorList>
    </citation>
    <scope>NUCLEOTIDE SEQUENCE [LARGE SCALE GENOMIC DNA]</scope>
    <source>
        <strain evidence="6 7">MAFF 305830</strain>
    </source>
</reference>